<protein>
    <submittedName>
        <fullName evidence="1">Uncharacterized protein</fullName>
    </submittedName>
</protein>
<sequence>MTTIGAYELTLDRVRELKEYGIKVKIQPCDSRDDKELIKEYSQPESIPPEKWVNVSFEISNIGEAMRIHEAANYLGMCGITFDSGGCSDHRDWELDWSFSYTGKEDEGWREARDEVEDLINQNYGKEG</sequence>
<gene>
    <name evidence="1" type="ORF">MM415A01764_0007</name>
</gene>
<evidence type="ECO:0000313" key="1">
    <source>
        <dbReference type="EMBL" id="QJA75538.1"/>
    </source>
</evidence>
<reference evidence="1" key="1">
    <citation type="submission" date="2020-03" db="EMBL/GenBank/DDBJ databases">
        <title>The deep terrestrial virosphere.</title>
        <authorList>
            <person name="Holmfeldt K."/>
            <person name="Nilsson E."/>
            <person name="Simone D."/>
            <person name="Lopez-Fernandez M."/>
            <person name="Wu X."/>
            <person name="de Brujin I."/>
            <person name="Lundin D."/>
            <person name="Andersson A."/>
            <person name="Bertilsson S."/>
            <person name="Dopson M."/>
        </authorList>
    </citation>
    <scope>NUCLEOTIDE SEQUENCE</scope>
    <source>
        <strain evidence="1">MM415A01764</strain>
    </source>
</reference>
<dbReference type="AlphaFoldDB" id="A0A6M3K1F3"/>
<name>A0A6M3K1F3_9ZZZZ</name>
<dbReference type="EMBL" id="MT142169">
    <property type="protein sequence ID" value="QJA75538.1"/>
    <property type="molecule type" value="Genomic_DNA"/>
</dbReference>
<organism evidence="1">
    <name type="scientific">viral metagenome</name>
    <dbReference type="NCBI Taxonomy" id="1070528"/>
    <lineage>
        <taxon>unclassified sequences</taxon>
        <taxon>metagenomes</taxon>
        <taxon>organismal metagenomes</taxon>
    </lineage>
</organism>
<proteinExistence type="predicted"/>
<accession>A0A6M3K1F3</accession>